<dbReference type="Pfam" id="PF01812">
    <property type="entry name" value="5-FTHF_cyc-lig"/>
    <property type="match status" value="1"/>
</dbReference>
<keyword evidence="2 4" id="KW-0547">Nucleotide-binding</keyword>
<name>A0A4Z0F869_9GAMM</name>
<dbReference type="OrthoDB" id="9801938at2"/>
<dbReference type="RefSeq" id="WP_135281788.1">
    <property type="nucleotide sequence ID" value="NZ_SRIO01000008.1"/>
</dbReference>
<dbReference type="InterPro" id="IPR024185">
    <property type="entry name" value="FTHF_cligase-like_sf"/>
</dbReference>
<dbReference type="Gene3D" id="3.40.50.10420">
    <property type="entry name" value="NagB/RpiA/CoA transferase-like"/>
    <property type="match status" value="1"/>
</dbReference>
<keyword evidence="3 4" id="KW-0067">ATP-binding</keyword>
<dbReference type="PIRSF" id="PIRSF006806">
    <property type="entry name" value="FTHF_cligase"/>
    <property type="match status" value="1"/>
</dbReference>
<dbReference type="GO" id="GO:0035999">
    <property type="term" value="P:tetrahydrofolate interconversion"/>
    <property type="evidence" value="ECO:0007669"/>
    <property type="project" value="TreeGrafter"/>
</dbReference>
<keyword evidence="6" id="KW-0436">Ligase</keyword>
<evidence type="ECO:0000313" key="7">
    <source>
        <dbReference type="Proteomes" id="UP000297890"/>
    </source>
</evidence>
<keyword evidence="7" id="KW-1185">Reference proteome</keyword>
<dbReference type="GO" id="GO:0005524">
    <property type="term" value="F:ATP binding"/>
    <property type="evidence" value="ECO:0007669"/>
    <property type="project" value="UniProtKB-KW"/>
</dbReference>
<organism evidence="6 7">
    <name type="scientific">Candidatus Macondimonas diazotrophica</name>
    <dbReference type="NCBI Taxonomy" id="2305248"/>
    <lineage>
        <taxon>Bacteria</taxon>
        <taxon>Pseudomonadati</taxon>
        <taxon>Pseudomonadota</taxon>
        <taxon>Gammaproteobacteria</taxon>
        <taxon>Chromatiales</taxon>
        <taxon>Ectothiorhodospiraceae</taxon>
        <taxon>Candidatus Macondimonas</taxon>
    </lineage>
</organism>
<dbReference type="GO" id="GO:0030272">
    <property type="term" value="F:5-formyltetrahydrofolate cyclo-ligase activity"/>
    <property type="evidence" value="ECO:0007669"/>
    <property type="project" value="UniProtKB-EC"/>
</dbReference>
<dbReference type="GO" id="GO:0046872">
    <property type="term" value="F:metal ion binding"/>
    <property type="evidence" value="ECO:0007669"/>
    <property type="project" value="UniProtKB-KW"/>
</dbReference>
<evidence type="ECO:0000256" key="1">
    <source>
        <dbReference type="ARBA" id="ARBA00010638"/>
    </source>
</evidence>
<evidence type="ECO:0000256" key="5">
    <source>
        <dbReference type="RuleBase" id="RU361279"/>
    </source>
</evidence>
<dbReference type="EC" id="6.3.3.2" evidence="5"/>
<keyword evidence="5" id="KW-0479">Metal-binding</keyword>
<evidence type="ECO:0000256" key="3">
    <source>
        <dbReference type="ARBA" id="ARBA00022840"/>
    </source>
</evidence>
<protein>
    <recommendedName>
        <fullName evidence="5">5-formyltetrahydrofolate cyclo-ligase</fullName>
        <ecNumber evidence="5">6.3.3.2</ecNumber>
    </recommendedName>
</protein>
<dbReference type="PANTHER" id="PTHR23407">
    <property type="entry name" value="ATPASE INHIBITOR/5-FORMYLTETRAHYDROFOLATE CYCLO-LIGASE"/>
    <property type="match status" value="1"/>
</dbReference>
<dbReference type="AlphaFoldDB" id="A0A4Z0F869"/>
<evidence type="ECO:0000256" key="2">
    <source>
        <dbReference type="ARBA" id="ARBA00022741"/>
    </source>
</evidence>
<comment type="cofactor">
    <cofactor evidence="5">
        <name>Mg(2+)</name>
        <dbReference type="ChEBI" id="CHEBI:18420"/>
    </cofactor>
</comment>
<dbReference type="InterPro" id="IPR037171">
    <property type="entry name" value="NagB/RpiA_transferase-like"/>
</dbReference>
<dbReference type="PANTHER" id="PTHR23407:SF1">
    <property type="entry name" value="5-FORMYLTETRAHYDROFOLATE CYCLO-LIGASE"/>
    <property type="match status" value="1"/>
</dbReference>
<feature type="binding site" evidence="4">
    <location>
        <position position="69"/>
    </location>
    <ligand>
        <name>substrate</name>
    </ligand>
</feature>
<accession>A0A4Z0F869</accession>
<feature type="binding site" evidence="4">
    <location>
        <begin position="147"/>
        <end position="155"/>
    </location>
    <ligand>
        <name>ATP</name>
        <dbReference type="ChEBI" id="CHEBI:30616"/>
    </ligand>
</feature>
<keyword evidence="5" id="KW-0460">Magnesium</keyword>
<reference evidence="6 7" key="1">
    <citation type="journal article" date="2019" name="ISME J.">
        <title>Candidatus Macondimonas diazotrophica, a novel gammaproteobacterial genus dominating crude-oil-contaminated coastal sediments.</title>
        <authorList>
            <person name="Karthikeyan S."/>
            <person name="Konstantinidis K."/>
        </authorList>
    </citation>
    <scope>NUCLEOTIDE SEQUENCE [LARGE SCALE GENOMIC DNA]</scope>
    <source>
        <strain evidence="6 7">KTK01</strain>
    </source>
</reference>
<comment type="caution">
    <text evidence="6">The sequence shown here is derived from an EMBL/GenBank/DDBJ whole genome shotgun (WGS) entry which is preliminary data.</text>
</comment>
<evidence type="ECO:0000256" key="4">
    <source>
        <dbReference type="PIRSR" id="PIRSR006806-1"/>
    </source>
</evidence>
<dbReference type="SUPFAM" id="SSF100950">
    <property type="entry name" value="NagB/RpiA/CoA transferase-like"/>
    <property type="match status" value="1"/>
</dbReference>
<comment type="similarity">
    <text evidence="1 5">Belongs to the 5-formyltetrahydrofolate cyclo-ligase family.</text>
</comment>
<dbReference type="EMBL" id="SRIO01000008">
    <property type="protein sequence ID" value="TFZ82542.1"/>
    <property type="molecule type" value="Genomic_DNA"/>
</dbReference>
<sequence>MNTDQRTHPHPIKNPVSRAGLRRQLRQKRRALPPRQRRQWSRRILKRLTSLPMWRTARYVALYQAADGEVDTSALIPVAIRQGKKVTLPRLHPHAPFRMDFIPYRPGTAIKRNRFGIAEPVGRVLHPATRIDLVLMPLVGFDHRGHRLGMGSGYYDRRFAFTRRRAGLPPRLCGLAYSFQQVPTLDSAPWDIPLRSVITEQGWIRCFSP</sequence>
<dbReference type="NCBIfam" id="TIGR02727">
    <property type="entry name" value="MTHFS_bact"/>
    <property type="match status" value="1"/>
</dbReference>
<dbReference type="Proteomes" id="UP000297890">
    <property type="component" value="Unassembled WGS sequence"/>
</dbReference>
<dbReference type="InterPro" id="IPR002698">
    <property type="entry name" value="FTHF_cligase"/>
</dbReference>
<proteinExistence type="inferred from homology"/>
<dbReference type="GO" id="GO:0009396">
    <property type="term" value="P:folic acid-containing compound biosynthetic process"/>
    <property type="evidence" value="ECO:0007669"/>
    <property type="project" value="TreeGrafter"/>
</dbReference>
<gene>
    <name evidence="6" type="ORF">E4680_07480</name>
</gene>
<comment type="catalytic activity">
    <reaction evidence="5">
        <text>(6S)-5-formyl-5,6,7,8-tetrahydrofolate + ATP = (6R)-5,10-methenyltetrahydrofolate + ADP + phosphate</text>
        <dbReference type="Rhea" id="RHEA:10488"/>
        <dbReference type="ChEBI" id="CHEBI:30616"/>
        <dbReference type="ChEBI" id="CHEBI:43474"/>
        <dbReference type="ChEBI" id="CHEBI:57455"/>
        <dbReference type="ChEBI" id="CHEBI:57457"/>
        <dbReference type="ChEBI" id="CHEBI:456216"/>
        <dbReference type="EC" id="6.3.3.2"/>
    </reaction>
</comment>
<evidence type="ECO:0000313" key="6">
    <source>
        <dbReference type="EMBL" id="TFZ82542.1"/>
    </source>
</evidence>